<name>A0A0E3SCM8_9EURY</name>
<dbReference type="HOGENOM" id="CLU_887425_0_0_2"/>
<gene>
    <name evidence="1" type="ORF">MSHOH_2163</name>
</gene>
<organism evidence="1 2">
    <name type="scientific">Methanosarcina horonobensis HB-1 = JCM 15518</name>
    <dbReference type="NCBI Taxonomy" id="1434110"/>
    <lineage>
        <taxon>Archaea</taxon>
        <taxon>Methanobacteriati</taxon>
        <taxon>Methanobacteriota</taxon>
        <taxon>Stenosarchaea group</taxon>
        <taxon>Methanomicrobia</taxon>
        <taxon>Methanosarcinales</taxon>
        <taxon>Methanosarcinaceae</taxon>
        <taxon>Methanosarcina</taxon>
    </lineage>
</organism>
<dbReference type="STRING" id="1434110.MSHOH_2163"/>
<dbReference type="GeneID" id="24831412"/>
<dbReference type="AlphaFoldDB" id="A0A0E3SCM8"/>
<proteinExistence type="predicted"/>
<dbReference type="Proteomes" id="UP000033101">
    <property type="component" value="Chromosome"/>
</dbReference>
<dbReference type="RefSeq" id="WP_048139785.1">
    <property type="nucleotide sequence ID" value="NZ_CP009516.1"/>
</dbReference>
<sequence length="274" mass="30405">MEPQSSNFAIGGYKAVLKDYSMNWDGDVIAVMFDISKNDQYEETIIIKLGQTEEFADGLYKIAFDSYTQNFGIKCSLHAAVVPTFIVSATTKEKQGYNLTTVCIKVETANAEKVKTTWKTEGISLKTKLQSKSYESVSKNTNLTNTTIKWSGDGKVHLTISYVVDGKTKEQSYEILSLATTEKTSYSSTKVSSEKKIFLNSSISALKYANLTDSQTASLKTISGASKQTKIKVPAARVLAERKKLIKSIDRALIYIDFSEKDKESLLSIKNELI</sequence>
<protein>
    <submittedName>
        <fullName evidence="1">Uncharacterized protein</fullName>
    </submittedName>
</protein>
<evidence type="ECO:0000313" key="2">
    <source>
        <dbReference type="Proteomes" id="UP000033101"/>
    </source>
</evidence>
<dbReference type="EMBL" id="CP009516">
    <property type="protein sequence ID" value="AKB78646.1"/>
    <property type="molecule type" value="Genomic_DNA"/>
</dbReference>
<keyword evidence="2" id="KW-1185">Reference proteome</keyword>
<reference evidence="1 2" key="1">
    <citation type="submission" date="2014-07" db="EMBL/GenBank/DDBJ databases">
        <title>Methanogenic archaea and the global carbon cycle.</title>
        <authorList>
            <person name="Henriksen J.R."/>
            <person name="Luke J."/>
            <person name="Reinhart S."/>
            <person name="Benedict M.N."/>
            <person name="Youngblut N.D."/>
            <person name="Metcalf M.E."/>
            <person name="Whitaker R.J."/>
            <person name="Metcalf W.W."/>
        </authorList>
    </citation>
    <scope>NUCLEOTIDE SEQUENCE [LARGE SCALE GENOMIC DNA]</scope>
    <source>
        <strain evidence="1 2">HB-1</strain>
    </source>
</reference>
<dbReference type="KEGG" id="mhor:MSHOH_2163"/>
<accession>A0A0E3SCM8</accession>
<dbReference type="PATRIC" id="fig|1434110.4.peg.2756"/>
<evidence type="ECO:0000313" key="1">
    <source>
        <dbReference type="EMBL" id="AKB78646.1"/>
    </source>
</evidence>